<evidence type="ECO:0000313" key="5">
    <source>
        <dbReference type="Proteomes" id="UP000229459"/>
    </source>
</evidence>
<evidence type="ECO:0000256" key="1">
    <source>
        <dbReference type="ARBA" id="ARBA00023122"/>
    </source>
</evidence>
<evidence type="ECO:0000256" key="2">
    <source>
        <dbReference type="PROSITE-ProRule" id="PRU00703"/>
    </source>
</evidence>
<dbReference type="PROSITE" id="PS51371">
    <property type="entry name" value="CBS"/>
    <property type="match status" value="3"/>
</dbReference>
<keyword evidence="1 2" id="KW-0129">CBS domain</keyword>
<feature type="domain" description="CBS" evidence="3">
    <location>
        <begin position="216"/>
        <end position="272"/>
    </location>
</feature>
<dbReference type="Gene3D" id="3.10.580.10">
    <property type="entry name" value="CBS-domain"/>
    <property type="match status" value="2"/>
</dbReference>
<gene>
    <name evidence="4" type="ORF">COX08_00225</name>
</gene>
<evidence type="ECO:0000313" key="4">
    <source>
        <dbReference type="EMBL" id="PIP53571.1"/>
    </source>
</evidence>
<dbReference type="Proteomes" id="UP000229459">
    <property type="component" value="Unassembled WGS sequence"/>
</dbReference>
<dbReference type="PANTHER" id="PTHR43080">
    <property type="entry name" value="CBS DOMAIN-CONTAINING PROTEIN CBSX3, MITOCHONDRIAL"/>
    <property type="match status" value="1"/>
</dbReference>
<accession>A0A2H0B7F5</accession>
<dbReference type="InterPro" id="IPR051257">
    <property type="entry name" value="Diverse_CBS-Domain"/>
</dbReference>
<evidence type="ECO:0000259" key="3">
    <source>
        <dbReference type="PROSITE" id="PS51371"/>
    </source>
</evidence>
<proteinExistence type="predicted"/>
<feature type="domain" description="CBS" evidence="3">
    <location>
        <begin position="139"/>
        <end position="195"/>
    </location>
</feature>
<dbReference type="PANTHER" id="PTHR43080:SF2">
    <property type="entry name" value="CBS DOMAIN-CONTAINING PROTEIN"/>
    <property type="match status" value="1"/>
</dbReference>
<dbReference type="EMBL" id="PCSR01000005">
    <property type="protein sequence ID" value="PIP53571.1"/>
    <property type="molecule type" value="Genomic_DNA"/>
</dbReference>
<dbReference type="InterPro" id="IPR000644">
    <property type="entry name" value="CBS_dom"/>
</dbReference>
<organism evidence="4 5">
    <name type="scientific">Candidatus Beckwithbacteria bacterium CG23_combo_of_CG06-09_8_20_14_all_34_8</name>
    <dbReference type="NCBI Taxonomy" id="1974497"/>
    <lineage>
        <taxon>Bacteria</taxon>
        <taxon>Candidatus Beckwithiibacteriota</taxon>
    </lineage>
</organism>
<dbReference type="Pfam" id="PF00571">
    <property type="entry name" value="CBS"/>
    <property type="match status" value="3"/>
</dbReference>
<dbReference type="InterPro" id="IPR046342">
    <property type="entry name" value="CBS_dom_sf"/>
</dbReference>
<reference evidence="4 5" key="1">
    <citation type="submission" date="2017-09" db="EMBL/GenBank/DDBJ databases">
        <title>Depth-based differentiation of microbial function through sediment-hosted aquifers and enrichment of novel symbionts in the deep terrestrial subsurface.</title>
        <authorList>
            <person name="Probst A.J."/>
            <person name="Ladd B."/>
            <person name="Jarett J.K."/>
            <person name="Geller-Mcgrath D.E."/>
            <person name="Sieber C.M."/>
            <person name="Emerson J.B."/>
            <person name="Anantharaman K."/>
            <person name="Thomas B.C."/>
            <person name="Malmstrom R."/>
            <person name="Stieglmeier M."/>
            <person name="Klingl A."/>
            <person name="Woyke T."/>
            <person name="Ryan C.M."/>
            <person name="Banfield J.F."/>
        </authorList>
    </citation>
    <scope>NUCLEOTIDE SEQUENCE [LARGE SCALE GENOMIC DNA]</scope>
    <source>
        <strain evidence="4">CG23_combo_of_CG06-09_8_20_14_all_34_8</strain>
    </source>
</reference>
<dbReference type="CDD" id="cd02205">
    <property type="entry name" value="CBS_pair_SF"/>
    <property type="match status" value="1"/>
</dbReference>
<name>A0A2H0B7F5_9BACT</name>
<protein>
    <recommendedName>
        <fullName evidence="3">CBS domain-containing protein</fullName>
    </recommendedName>
</protein>
<dbReference type="AlphaFoldDB" id="A0A2H0B7F5"/>
<dbReference type="SMART" id="SM00116">
    <property type="entry name" value="CBS"/>
    <property type="match status" value="3"/>
</dbReference>
<feature type="domain" description="CBS" evidence="3">
    <location>
        <begin position="74"/>
        <end position="131"/>
    </location>
</feature>
<comment type="caution">
    <text evidence="4">The sequence shown here is derived from an EMBL/GenBank/DDBJ whole genome shotgun (WGS) entry which is preliminary data.</text>
</comment>
<sequence length="272" mass="30409">MNAIQISPTVKDIVKTKGVLRFQQDQKLSEVLSSLVSSHDAAFVFNSEEFVGVCSQIYLTKTRSVNSTSKLKSCVKMPPKIAPENNFKELAIQMIESRIYFLPVVAKDGQFLGIVTINRLFSYLLKHPNLLNSGHIVVSNRQLITINQDVSVSQALKLMHEYRIAKLPVINSNGVLVGVLSNYDLKNTLTLPNSAGPQDRSGERKKNKGKTVKFYMKQMPITLNHVPMFVEAVEIMNQNEVGSIIITDKNNKPMGIITKKDLLQTIITLPKL</sequence>
<dbReference type="SUPFAM" id="SSF54631">
    <property type="entry name" value="CBS-domain pair"/>
    <property type="match status" value="2"/>
</dbReference>